<proteinExistence type="predicted"/>
<dbReference type="EMBL" id="JNBR01000164">
    <property type="protein sequence ID" value="OQR95959.1"/>
    <property type="molecule type" value="Genomic_DNA"/>
</dbReference>
<evidence type="ECO:0000313" key="2">
    <source>
        <dbReference type="EMBL" id="AIG55781.1"/>
    </source>
</evidence>
<feature type="signal peptide" evidence="1">
    <location>
        <begin position="1"/>
        <end position="17"/>
    </location>
</feature>
<dbReference type="SUPFAM" id="SSF55895">
    <property type="entry name" value="Ribonuclease Rh-like"/>
    <property type="match status" value="1"/>
</dbReference>
<keyword evidence="1" id="KW-0732">Signal</keyword>
<organism evidence="2">
    <name type="scientific">Achlya hypogyna</name>
    <name type="common">Oomycete</name>
    <name type="synonym">Protoachlya hypogyna</name>
    <dbReference type="NCBI Taxonomy" id="1202772"/>
    <lineage>
        <taxon>Eukaryota</taxon>
        <taxon>Sar</taxon>
        <taxon>Stramenopiles</taxon>
        <taxon>Oomycota</taxon>
        <taxon>Saprolegniomycetes</taxon>
        <taxon>Saprolegniales</taxon>
        <taxon>Achlyaceae</taxon>
        <taxon>Achlya</taxon>
    </lineage>
</organism>
<feature type="chain" id="PRO_5002026741" evidence="1">
    <location>
        <begin position="18"/>
        <end position="245"/>
    </location>
</feature>
<keyword evidence="4" id="KW-1185">Reference proteome</keyword>
<evidence type="ECO:0000313" key="3">
    <source>
        <dbReference type="EMBL" id="OQR95959.1"/>
    </source>
</evidence>
<dbReference type="GO" id="GO:0033897">
    <property type="term" value="F:ribonuclease T2 activity"/>
    <property type="evidence" value="ECO:0007669"/>
    <property type="project" value="InterPro"/>
</dbReference>
<evidence type="ECO:0000313" key="4">
    <source>
        <dbReference type="Proteomes" id="UP000243579"/>
    </source>
</evidence>
<dbReference type="InterPro" id="IPR036430">
    <property type="entry name" value="RNase_T2-like_sf"/>
</dbReference>
<dbReference type="GO" id="GO:0003723">
    <property type="term" value="F:RNA binding"/>
    <property type="evidence" value="ECO:0007669"/>
    <property type="project" value="InterPro"/>
</dbReference>
<dbReference type="AlphaFoldDB" id="A0A0A7CMM2"/>
<accession>A0A0A7CMM2</accession>
<sequence>MKITAAVVALATATVLANTQDGDQDLWVYTSQWSAQTCLTTFNKSTLCANPTEYLKTHFVASSLVPTYTDGTAQSGMCRYTYGTFLPTNIAPVGEKMLQQYWPYFGASNVSAMWSSANFDMENTPQYDYTCSSLGQTAYLSSIVNITKSFRVPSVIAKHIGQSVATADVRRAFRTKGSADAVLQCDGNNLARVSTCWAKGVLKSDDAEPMYFPTKRIKCPQGVAKADSCFGTHVTISKFPSTSYL</sequence>
<evidence type="ECO:0000256" key="1">
    <source>
        <dbReference type="SAM" id="SignalP"/>
    </source>
</evidence>
<gene>
    <name evidence="3" type="ORF">ACHHYP_00002</name>
</gene>
<dbReference type="OrthoDB" id="68879at2759"/>
<dbReference type="Proteomes" id="UP000243579">
    <property type="component" value="Unassembled WGS sequence"/>
</dbReference>
<name>A0A0A7CMM2_ACHHY</name>
<reference evidence="2 4" key="1">
    <citation type="journal article" date="2014" name="Genome Biol. Evol.">
        <title>The secreted proteins of Achlya hypogyna and Thraustotheca clavata identify the ancestral oomycete secretome and reveal gene acquisitions by horizontal gene transfer.</title>
        <authorList>
            <person name="Misner I."/>
            <person name="Blouin N."/>
            <person name="Leonard G."/>
            <person name="Richards T.A."/>
            <person name="Lane C.E."/>
        </authorList>
    </citation>
    <scope>NUCLEOTIDE SEQUENCE</scope>
    <source>
        <strain evidence="2 4">ATCC 48635</strain>
    </source>
</reference>
<dbReference type="Gene3D" id="3.90.730.10">
    <property type="entry name" value="Ribonuclease T2-like"/>
    <property type="match status" value="1"/>
</dbReference>
<dbReference type="EMBL" id="KM038320">
    <property type="protein sequence ID" value="AIG55781.1"/>
    <property type="molecule type" value="Genomic_DNA"/>
</dbReference>
<protein>
    <submittedName>
        <fullName evidence="2">Secreted protein</fullName>
    </submittedName>
</protein>